<evidence type="ECO:0000256" key="7">
    <source>
        <dbReference type="ARBA" id="ARBA00023136"/>
    </source>
</evidence>
<feature type="transmembrane region" description="Helical" evidence="9">
    <location>
        <begin position="147"/>
        <end position="164"/>
    </location>
</feature>
<feature type="transmembrane region" description="Helical" evidence="9">
    <location>
        <begin position="228"/>
        <end position="246"/>
    </location>
</feature>
<feature type="transmembrane region" description="Helical" evidence="9">
    <location>
        <begin position="43"/>
        <end position="62"/>
    </location>
</feature>
<keyword evidence="11" id="KW-1185">Reference proteome</keyword>
<sequence length="479" mass="51324">MTLALSVLLAAMLGFAAHRAGICGVRAVAEILSTSRSLMLQSFVKAGVWALGIAVPLAWLALVPSHAPHVYAVSLSALAGGVVFGMGAAINDGCAFSTLTRLVSGELKLLSTLLGFVAGFGLHGMLLPQWRSPPAAPLLTLYQFKDAYLLLLLPVWLWMAYELWRLWATRPTGLGWRRRLLASQYRLSTAAFLFGVSNALLISIWGGWAYTGTLKQLVEHPAVDGVALVRLLLFAALLGGMLFSALQRRGVAWRLGSPRQWLLHLAAGTCMGIGIAMTPGGNGGLLLEGIPMLSPHALPAYLAMMVGMAAVLLLKKHFSRQVLVVDCRGDLVQVACPLTVPCHCLWPSAQAFPAGKAGGWQAAWGESQCRCFPTGAKWFRISAQPKFKELPTMQNFQPLPVSFPAKPELNRTALAVTGSTPLAASWSRLNPLPTPAMAVVSVARCLSNCGRSNSLTRAIILRVLLWQARKSASCMTNTA</sequence>
<proteinExistence type="inferred from homology"/>
<dbReference type="KEGG" id="this:HZT40_21055"/>
<dbReference type="PANTHER" id="PTHR30574">
    <property type="entry name" value="INNER MEMBRANE PROTEIN YEDE"/>
    <property type="match status" value="1"/>
</dbReference>
<accession>A0A7L6AXF5</accession>
<evidence type="ECO:0000256" key="6">
    <source>
        <dbReference type="ARBA" id="ARBA00022989"/>
    </source>
</evidence>
<dbReference type="Proteomes" id="UP000510621">
    <property type="component" value="Chromosome"/>
</dbReference>
<reference evidence="10" key="1">
    <citation type="submission" date="2020-06" db="EMBL/GenBank/DDBJ databases">
        <title>Analysis procedures for assessing recovery of high quality, complete, closed genomes from Nanopore long read metagenome sequencing.</title>
        <authorList>
            <person name="Bessarab I."/>
            <person name="Arumugam K."/>
            <person name="Haryono M."/>
            <person name="Liu X."/>
            <person name="Roy S."/>
            <person name="Zuniga-Montanez R.E."/>
            <person name="Qiu G."/>
            <person name="Drautz-Moses D.I."/>
            <person name="Law Y.Y."/>
            <person name="Wuertz S."/>
            <person name="Lauro F.M."/>
            <person name="Huson D.H."/>
            <person name="Williams R.B."/>
        </authorList>
    </citation>
    <scope>NUCLEOTIDE SEQUENCE [LARGE SCALE GENOMIC DNA]</scope>
    <source>
        <strain evidence="10">SSD2</strain>
    </source>
</reference>
<keyword evidence="4" id="KW-0997">Cell inner membrane</keyword>
<dbReference type="Pfam" id="PF04143">
    <property type="entry name" value="Sulf_transp"/>
    <property type="match status" value="1"/>
</dbReference>
<feature type="transmembrane region" description="Helical" evidence="9">
    <location>
        <begin position="185"/>
        <end position="208"/>
    </location>
</feature>
<dbReference type="AlphaFoldDB" id="A0A7L6AXF5"/>
<keyword evidence="3" id="KW-1003">Cell membrane</keyword>
<organism evidence="10 11">
    <name type="scientific">Candidatus Thiothrix singaporensis</name>
    <dbReference type="NCBI Taxonomy" id="2799669"/>
    <lineage>
        <taxon>Bacteria</taxon>
        <taxon>Pseudomonadati</taxon>
        <taxon>Pseudomonadota</taxon>
        <taxon>Gammaproteobacteria</taxon>
        <taxon>Thiotrichales</taxon>
        <taxon>Thiotrichaceae</taxon>
        <taxon>Thiothrix</taxon>
    </lineage>
</organism>
<comment type="similarity">
    <text evidence="8">Belongs to the TsuA/YedE (TC 9.B.102) family.</text>
</comment>
<keyword evidence="6 9" id="KW-1133">Transmembrane helix</keyword>
<feature type="transmembrane region" description="Helical" evidence="9">
    <location>
        <begin position="109"/>
        <end position="127"/>
    </location>
</feature>
<evidence type="ECO:0000256" key="9">
    <source>
        <dbReference type="SAM" id="Phobius"/>
    </source>
</evidence>
<dbReference type="InterPro" id="IPR007272">
    <property type="entry name" value="Sulf_transp_TsuA/YedE"/>
</dbReference>
<feature type="transmembrane region" description="Helical" evidence="9">
    <location>
        <begin position="297"/>
        <end position="314"/>
    </location>
</feature>
<dbReference type="GO" id="GO:0005886">
    <property type="term" value="C:plasma membrane"/>
    <property type="evidence" value="ECO:0007669"/>
    <property type="project" value="UniProtKB-SubCell"/>
</dbReference>
<name>A0A7L6AXF5_9GAMM</name>
<evidence type="ECO:0000313" key="11">
    <source>
        <dbReference type="Proteomes" id="UP000510621"/>
    </source>
</evidence>
<evidence type="ECO:0000256" key="1">
    <source>
        <dbReference type="ARBA" id="ARBA00004429"/>
    </source>
</evidence>
<evidence type="ECO:0000256" key="4">
    <source>
        <dbReference type="ARBA" id="ARBA00022519"/>
    </source>
</evidence>
<evidence type="ECO:0000256" key="8">
    <source>
        <dbReference type="ARBA" id="ARBA00035655"/>
    </source>
</evidence>
<keyword evidence="7 9" id="KW-0472">Membrane</keyword>
<evidence type="ECO:0000256" key="2">
    <source>
        <dbReference type="ARBA" id="ARBA00022448"/>
    </source>
</evidence>
<evidence type="ECO:0000256" key="3">
    <source>
        <dbReference type="ARBA" id="ARBA00022475"/>
    </source>
</evidence>
<keyword evidence="2" id="KW-0813">Transport</keyword>
<feature type="transmembrane region" description="Helical" evidence="9">
    <location>
        <begin position="258"/>
        <end position="277"/>
    </location>
</feature>
<dbReference type="EMBL" id="CP059265">
    <property type="protein sequence ID" value="QLQ33682.1"/>
    <property type="molecule type" value="Genomic_DNA"/>
</dbReference>
<evidence type="ECO:0000256" key="5">
    <source>
        <dbReference type="ARBA" id="ARBA00022692"/>
    </source>
</evidence>
<protein>
    <submittedName>
        <fullName evidence="10">YeeE/YedE family protein</fullName>
    </submittedName>
</protein>
<comment type="subcellular location">
    <subcellularLocation>
        <location evidence="1">Cell inner membrane</location>
        <topology evidence="1">Multi-pass membrane protein</topology>
    </subcellularLocation>
</comment>
<evidence type="ECO:0000313" key="10">
    <source>
        <dbReference type="EMBL" id="QLQ33682.1"/>
    </source>
</evidence>
<keyword evidence="5 9" id="KW-0812">Transmembrane</keyword>
<gene>
    <name evidence="10" type="ORF">HZT40_21055</name>
</gene>
<dbReference type="PANTHER" id="PTHR30574:SF1">
    <property type="entry name" value="SULPHUR TRANSPORT DOMAIN-CONTAINING PROTEIN"/>
    <property type="match status" value="1"/>
</dbReference>